<keyword evidence="2" id="KW-1133">Transmembrane helix</keyword>
<feature type="transmembrane region" description="Helical" evidence="2">
    <location>
        <begin position="182"/>
        <end position="205"/>
    </location>
</feature>
<name>A0AA39N9L6_9AGAR</name>
<gene>
    <name evidence="3" type="ORF">IW261DRAFT_1428324</name>
</gene>
<dbReference type="AlphaFoldDB" id="A0AA39N9L6"/>
<comment type="caution">
    <text evidence="3">The sequence shown here is derived from an EMBL/GenBank/DDBJ whole genome shotgun (WGS) entry which is preliminary data.</text>
</comment>
<keyword evidence="2" id="KW-0812">Transmembrane</keyword>
<accession>A0AA39N9L6</accession>
<feature type="transmembrane region" description="Helical" evidence="2">
    <location>
        <begin position="142"/>
        <end position="162"/>
    </location>
</feature>
<sequence>MATRTDIPAWLTDSDMAYLTDLFDESLNSRIVFSLLLGEYYPSRFKISSKSIHGHYFCYDLEHLGQVMIVVIILLYIMTIANGAMNWSFLFSYILHGRNIWIRYLSVRMSKDIMKSVGLGVTGIICSILADFAMIWRCWMVWGQRYLIVVFPTLCLVACVVFKIMDIRLVFMDGIAPDIHNLLAYALLALATTLWCTLAIVYRILIVGRVNGGPRDRLRTYHRVIEVLVESSAFYCVCLIIYTICYASGSWGENYIDVITAITRGIAPTLLIGRIAAGHARPDDSWHGSIVSPLHFGQDRSQTSTQDSVFSFNPDDDPEAQVEQTDELNSEYMHQTSSEKVRVSSSDVEAEQEEVEIGHNAFTVVPGQ</sequence>
<dbReference type="Proteomes" id="UP001175227">
    <property type="component" value="Unassembled WGS sequence"/>
</dbReference>
<evidence type="ECO:0000313" key="4">
    <source>
        <dbReference type="Proteomes" id="UP001175227"/>
    </source>
</evidence>
<protein>
    <submittedName>
        <fullName evidence="3">Uncharacterized protein</fullName>
    </submittedName>
</protein>
<evidence type="ECO:0000256" key="2">
    <source>
        <dbReference type="SAM" id="Phobius"/>
    </source>
</evidence>
<evidence type="ECO:0000313" key="3">
    <source>
        <dbReference type="EMBL" id="KAK0461586.1"/>
    </source>
</evidence>
<feature type="transmembrane region" description="Helical" evidence="2">
    <location>
        <begin position="67"/>
        <end position="95"/>
    </location>
</feature>
<evidence type="ECO:0000256" key="1">
    <source>
        <dbReference type="SAM" id="MobiDB-lite"/>
    </source>
</evidence>
<dbReference type="EMBL" id="JAUEPR010000139">
    <property type="protein sequence ID" value="KAK0461586.1"/>
    <property type="molecule type" value="Genomic_DNA"/>
</dbReference>
<keyword evidence="2" id="KW-0472">Membrane</keyword>
<feature type="transmembrane region" description="Helical" evidence="2">
    <location>
        <begin position="116"/>
        <end position="136"/>
    </location>
</feature>
<feature type="region of interest" description="Disordered" evidence="1">
    <location>
        <begin position="314"/>
        <end position="354"/>
    </location>
</feature>
<organism evidence="3 4">
    <name type="scientific">Armillaria novae-zelandiae</name>
    <dbReference type="NCBI Taxonomy" id="153914"/>
    <lineage>
        <taxon>Eukaryota</taxon>
        <taxon>Fungi</taxon>
        <taxon>Dikarya</taxon>
        <taxon>Basidiomycota</taxon>
        <taxon>Agaricomycotina</taxon>
        <taxon>Agaricomycetes</taxon>
        <taxon>Agaricomycetidae</taxon>
        <taxon>Agaricales</taxon>
        <taxon>Marasmiineae</taxon>
        <taxon>Physalacriaceae</taxon>
        <taxon>Armillaria</taxon>
    </lineage>
</organism>
<feature type="compositionally biased region" description="Acidic residues" evidence="1">
    <location>
        <begin position="314"/>
        <end position="329"/>
    </location>
</feature>
<reference evidence="3" key="1">
    <citation type="submission" date="2023-06" db="EMBL/GenBank/DDBJ databases">
        <authorList>
            <consortium name="Lawrence Berkeley National Laboratory"/>
            <person name="Ahrendt S."/>
            <person name="Sahu N."/>
            <person name="Indic B."/>
            <person name="Wong-Bajracharya J."/>
            <person name="Merenyi Z."/>
            <person name="Ke H.-M."/>
            <person name="Monk M."/>
            <person name="Kocsube S."/>
            <person name="Drula E."/>
            <person name="Lipzen A."/>
            <person name="Balint B."/>
            <person name="Henrissat B."/>
            <person name="Andreopoulos B."/>
            <person name="Martin F.M."/>
            <person name="Harder C.B."/>
            <person name="Rigling D."/>
            <person name="Ford K.L."/>
            <person name="Foster G.D."/>
            <person name="Pangilinan J."/>
            <person name="Papanicolaou A."/>
            <person name="Barry K."/>
            <person name="LaButti K."/>
            <person name="Viragh M."/>
            <person name="Koriabine M."/>
            <person name="Yan M."/>
            <person name="Riley R."/>
            <person name="Champramary S."/>
            <person name="Plett K.L."/>
            <person name="Tsai I.J."/>
            <person name="Slot J."/>
            <person name="Sipos G."/>
            <person name="Plett J."/>
            <person name="Nagy L.G."/>
            <person name="Grigoriev I.V."/>
        </authorList>
    </citation>
    <scope>NUCLEOTIDE SEQUENCE</scope>
    <source>
        <strain evidence="3">ICMP 16352</strain>
    </source>
</reference>
<proteinExistence type="predicted"/>
<feature type="transmembrane region" description="Helical" evidence="2">
    <location>
        <begin position="225"/>
        <end position="245"/>
    </location>
</feature>
<keyword evidence="4" id="KW-1185">Reference proteome</keyword>